<protein>
    <submittedName>
        <fullName evidence="1">Uncharacterized protein</fullName>
    </submittedName>
</protein>
<sequence>MNNVLNNILMQCGLIVPLEETETDVLAKACSEYIGNESFSFGDFEELADCYVMNRECKELNDFVAEYISSNGLGNYNFPKRIKCALVFYCIYLAIEECDNDKDIALRSLSLQNVMIQVHGNWEKLNYQDVLYKLYFKYDQYAEGEVIGEKKYPRDFVQSMFIDSFRQGETISEDMSDKIQSLALMAWDAEMSQFIKGLKETNDFLKIQLILEHYFNNKPQIPQKEDFIELLQRIFPRGGNGQRQKIEKILKNLAETDVCLVDAIKSGSSLLLHEIENARDNEFGDYLKDFELSPREFFVYLYHELLLEDLLKE</sequence>
<evidence type="ECO:0000313" key="1">
    <source>
        <dbReference type="EMBL" id="MQP13927.1"/>
    </source>
</evidence>
<organism evidence="1 2">
    <name type="scientific">Segatella copri</name>
    <dbReference type="NCBI Taxonomy" id="165179"/>
    <lineage>
        <taxon>Bacteria</taxon>
        <taxon>Pseudomonadati</taxon>
        <taxon>Bacteroidota</taxon>
        <taxon>Bacteroidia</taxon>
        <taxon>Bacteroidales</taxon>
        <taxon>Prevotellaceae</taxon>
        <taxon>Segatella</taxon>
    </lineage>
</organism>
<gene>
    <name evidence="1" type="ORF">F7D25_05795</name>
</gene>
<reference evidence="1 2" key="1">
    <citation type="submission" date="2019-09" db="EMBL/GenBank/DDBJ databases">
        <title>Distinct polysaccharide growth profiles of human intestinal Prevotella copri isolates.</title>
        <authorList>
            <person name="Fehlner-Peach H."/>
            <person name="Magnabosco C."/>
            <person name="Raghavan V."/>
            <person name="Scher J.U."/>
            <person name="Tett A."/>
            <person name="Cox L.M."/>
            <person name="Gottsegen C."/>
            <person name="Watters A."/>
            <person name="Wiltshire- Gordon J.D."/>
            <person name="Segata N."/>
            <person name="Bonneau R."/>
            <person name="Littman D.R."/>
        </authorList>
    </citation>
    <scope>NUCLEOTIDE SEQUENCE [LARGE SCALE GENOMIC DNA]</scope>
    <source>
        <strain evidence="2">iAA917</strain>
    </source>
</reference>
<dbReference type="OrthoDB" id="10012322at2"/>
<dbReference type="AlphaFoldDB" id="A0A6G1VKA1"/>
<dbReference type="Proteomes" id="UP000477980">
    <property type="component" value="Unassembled WGS sequence"/>
</dbReference>
<proteinExistence type="predicted"/>
<name>A0A6G1VKA1_9BACT</name>
<comment type="caution">
    <text evidence="1">The sequence shown here is derived from an EMBL/GenBank/DDBJ whole genome shotgun (WGS) entry which is preliminary data.</text>
</comment>
<dbReference type="RefSeq" id="WP_153089433.1">
    <property type="nucleotide sequence ID" value="NZ_VZAH01000058.1"/>
</dbReference>
<evidence type="ECO:0000313" key="2">
    <source>
        <dbReference type="Proteomes" id="UP000477980"/>
    </source>
</evidence>
<dbReference type="EMBL" id="VZAH01000058">
    <property type="protein sequence ID" value="MQP13927.1"/>
    <property type="molecule type" value="Genomic_DNA"/>
</dbReference>
<accession>A0A6G1VKA1</accession>